<dbReference type="Proteomes" id="UP001519306">
    <property type="component" value="Unassembled WGS sequence"/>
</dbReference>
<evidence type="ECO:0000259" key="2">
    <source>
        <dbReference type="PROSITE" id="PS51272"/>
    </source>
</evidence>
<dbReference type="EMBL" id="JAGGLJ010000010">
    <property type="protein sequence ID" value="MBP2025633.1"/>
    <property type="molecule type" value="Genomic_DNA"/>
</dbReference>
<accession>A0ABS4KCY7</accession>
<comment type="caution">
    <text evidence="3">The sequence shown here is derived from an EMBL/GenBank/DDBJ whole genome shotgun (WGS) entry which is preliminary data.</text>
</comment>
<dbReference type="Pfam" id="PF00395">
    <property type="entry name" value="SLH"/>
    <property type="match status" value="3"/>
</dbReference>
<dbReference type="InterPro" id="IPR051465">
    <property type="entry name" value="Cell_Envelope_Struct_Comp"/>
</dbReference>
<name>A0ABS4KCY7_9FIRM</name>
<gene>
    <name evidence="3" type="ORF">J2Z71_001176</name>
</gene>
<keyword evidence="1" id="KW-0732">Signal</keyword>
<dbReference type="RefSeq" id="WP_210060922.1">
    <property type="nucleotide sequence ID" value="NZ_JAGGLJ010000010.1"/>
</dbReference>
<keyword evidence="4" id="KW-1185">Reference proteome</keyword>
<evidence type="ECO:0000313" key="4">
    <source>
        <dbReference type="Proteomes" id="UP001519306"/>
    </source>
</evidence>
<dbReference type="Pfam" id="PF01841">
    <property type="entry name" value="Transglut_core"/>
    <property type="match status" value="1"/>
</dbReference>
<organism evidence="3 4">
    <name type="scientific">Peptoniphilus stercorisuis</name>
    <dbReference type="NCBI Taxonomy" id="1436965"/>
    <lineage>
        <taxon>Bacteria</taxon>
        <taxon>Bacillati</taxon>
        <taxon>Bacillota</taxon>
        <taxon>Tissierellia</taxon>
        <taxon>Tissierellales</taxon>
        <taxon>Peptoniphilaceae</taxon>
        <taxon>Peptoniphilus</taxon>
    </lineage>
</organism>
<evidence type="ECO:0000256" key="1">
    <source>
        <dbReference type="SAM" id="SignalP"/>
    </source>
</evidence>
<feature type="domain" description="SLH" evidence="2">
    <location>
        <begin position="546"/>
        <end position="609"/>
    </location>
</feature>
<proteinExistence type="predicted"/>
<dbReference type="PROSITE" id="PS51272">
    <property type="entry name" value="SLH"/>
    <property type="match status" value="3"/>
</dbReference>
<dbReference type="PANTHER" id="PTHR43308:SF5">
    <property type="entry name" value="S-LAYER PROTEIN _ PEPTIDOGLYCAN ENDO-BETA-N-ACETYLGLUCOSAMINIDASE"/>
    <property type="match status" value="1"/>
</dbReference>
<sequence>MKKKNKRNFKKIIATTCLILVLSKQNTVFAISDDFWNILSFGIENAQNNIVYRTDTNEEMEELKSEIRKDQEGIFSMKNMYRNLNEKGIRDFYTHNLVRFEVSTNSNQRELKIRDMVYKNSKEDIENIKSIVKQKTLGLNGKDNIEKLHSAYETVIEDLSYGFISGVDNAELLERNVIQGLAGNKVVCEAYSYYMAFFMDELGFNNRIVTGRTDNDSINGHMWNIVEVDGKWYVIDATWGDFKNKNIRDKYFLAGKDDLTSHVIDEGYKDIYNKVEKKNYFYNEAKSNSDTQVLFNKNKDLLNTILKNREILNIKLNENKISDRAVVLEILNIYDENINNLKNSTKKIDLDINSNDFWNKEVDIKKDINNQRADLTLLNNNVINFIVNNQNIASILNDENQINSDEKIKAILLKEYKKQEDIENSKKYFETLSGNNIKDIDIKPSNDSKSYIKGYSDDTFRPNNSVSRAEAATMIGRLIKGSGDFDNDGITLFTDIENEWYSGAILFVSEKNLIKGYSDNTFRPNKNITRAEFATIIANYLGDIDVNNSALKDINNHWAKNSINKVYSKSIINGYPDKTFRPDLDITRAEAVTILNKVFNIENKNNKDVVFSDVFEKDWFYENIMNASN</sequence>
<dbReference type="InterPro" id="IPR001119">
    <property type="entry name" value="SLH_dom"/>
</dbReference>
<evidence type="ECO:0000313" key="3">
    <source>
        <dbReference type="EMBL" id="MBP2025633.1"/>
    </source>
</evidence>
<feature type="chain" id="PRO_5045520960" description="SLH domain-containing protein" evidence="1">
    <location>
        <begin position="31"/>
        <end position="629"/>
    </location>
</feature>
<dbReference type="InterPro" id="IPR002931">
    <property type="entry name" value="Transglutaminase-like"/>
</dbReference>
<feature type="signal peptide" evidence="1">
    <location>
        <begin position="1"/>
        <end position="30"/>
    </location>
</feature>
<protein>
    <recommendedName>
        <fullName evidence="2">SLH domain-containing protein</fullName>
    </recommendedName>
</protein>
<feature type="domain" description="SLH" evidence="2">
    <location>
        <begin position="488"/>
        <end position="545"/>
    </location>
</feature>
<dbReference type="InterPro" id="IPR038765">
    <property type="entry name" value="Papain-like_cys_pep_sf"/>
</dbReference>
<dbReference type="Gene3D" id="3.10.620.30">
    <property type="match status" value="1"/>
</dbReference>
<reference evidence="3 4" key="1">
    <citation type="submission" date="2021-03" db="EMBL/GenBank/DDBJ databases">
        <title>Genomic Encyclopedia of Type Strains, Phase IV (KMG-IV): sequencing the most valuable type-strain genomes for metagenomic binning, comparative biology and taxonomic classification.</title>
        <authorList>
            <person name="Goeker M."/>
        </authorList>
    </citation>
    <scope>NUCLEOTIDE SEQUENCE [LARGE SCALE GENOMIC DNA]</scope>
    <source>
        <strain evidence="3 4">DSM 27563</strain>
    </source>
</reference>
<dbReference type="SUPFAM" id="SSF54001">
    <property type="entry name" value="Cysteine proteinases"/>
    <property type="match status" value="1"/>
</dbReference>
<dbReference type="PANTHER" id="PTHR43308">
    <property type="entry name" value="OUTER MEMBRANE PROTEIN ALPHA-RELATED"/>
    <property type="match status" value="1"/>
</dbReference>
<feature type="domain" description="SLH" evidence="2">
    <location>
        <begin position="425"/>
        <end position="487"/>
    </location>
</feature>